<organism evidence="1 2">
    <name type="scientific">Calocera viscosa (strain TUFC12733)</name>
    <dbReference type="NCBI Taxonomy" id="1330018"/>
    <lineage>
        <taxon>Eukaryota</taxon>
        <taxon>Fungi</taxon>
        <taxon>Dikarya</taxon>
        <taxon>Basidiomycota</taxon>
        <taxon>Agaricomycotina</taxon>
        <taxon>Dacrymycetes</taxon>
        <taxon>Dacrymycetales</taxon>
        <taxon>Dacrymycetaceae</taxon>
        <taxon>Calocera</taxon>
    </lineage>
</organism>
<dbReference type="EMBL" id="KV417296">
    <property type="protein sequence ID" value="KZO94151.1"/>
    <property type="molecule type" value="Genomic_DNA"/>
</dbReference>
<evidence type="ECO:0000313" key="2">
    <source>
        <dbReference type="Proteomes" id="UP000076738"/>
    </source>
</evidence>
<proteinExistence type="predicted"/>
<protein>
    <submittedName>
        <fullName evidence="1">Uncharacterized protein</fullName>
    </submittedName>
</protein>
<keyword evidence="2" id="KW-1185">Reference proteome</keyword>
<name>A0A167K1B2_CALVF</name>
<dbReference type="AlphaFoldDB" id="A0A167K1B2"/>
<dbReference type="Proteomes" id="UP000076738">
    <property type="component" value="Unassembled WGS sequence"/>
</dbReference>
<sequence length="146" mass="16425">MRPIALIESDRRVRQEAGQEAWVGSFGSRCCISPPDGRAVWFYASSRLFPHTFSFSSYLSHPPTPRGYPLSRIGSPQQPLTLFISLVLFPFPTRSASSLYLQARLAYNLSVFLCLLVPLSRFSHNLTHPSRVPLEPSIRPNHDPDA</sequence>
<reference evidence="1 2" key="1">
    <citation type="journal article" date="2016" name="Mol. Biol. Evol.">
        <title>Comparative Genomics of Early-Diverging Mushroom-Forming Fungi Provides Insights into the Origins of Lignocellulose Decay Capabilities.</title>
        <authorList>
            <person name="Nagy L.G."/>
            <person name="Riley R."/>
            <person name="Tritt A."/>
            <person name="Adam C."/>
            <person name="Daum C."/>
            <person name="Floudas D."/>
            <person name="Sun H."/>
            <person name="Yadav J.S."/>
            <person name="Pangilinan J."/>
            <person name="Larsson K.H."/>
            <person name="Matsuura K."/>
            <person name="Barry K."/>
            <person name="Labutti K."/>
            <person name="Kuo R."/>
            <person name="Ohm R.A."/>
            <person name="Bhattacharya S.S."/>
            <person name="Shirouzu T."/>
            <person name="Yoshinaga Y."/>
            <person name="Martin F.M."/>
            <person name="Grigoriev I.V."/>
            <person name="Hibbett D.S."/>
        </authorList>
    </citation>
    <scope>NUCLEOTIDE SEQUENCE [LARGE SCALE GENOMIC DNA]</scope>
    <source>
        <strain evidence="1 2">TUFC12733</strain>
    </source>
</reference>
<accession>A0A167K1B2</accession>
<evidence type="ECO:0000313" key="1">
    <source>
        <dbReference type="EMBL" id="KZO94151.1"/>
    </source>
</evidence>
<gene>
    <name evidence="1" type="ORF">CALVIDRAFT_226229</name>
</gene>